<dbReference type="GO" id="GO:0048472">
    <property type="term" value="F:threonine-phosphate decarboxylase activity"/>
    <property type="evidence" value="ECO:0007669"/>
    <property type="project" value="InterPro"/>
</dbReference>
<keyword evidence="8 9" id="KW-0472">Membrane</keyword>
<evidence type="ECO:0000256" key="9">
    <source>
        <dbReference type="SAM" id="Phobius"/>
    </source>
</evidence>
<evidence type="ECO:0000256" key="3">
    <source>
        <dbReference type="ARBA" id="ARBA00006263"/>
    </source>
</evidence>
<dbReference type="AlphaFoldDB" id="A0A447N8C8"/>
<name>A0A447N8C8_SALET</name>
<comment type="subcellular location">
    <subcellularLocation>
        <location evidence="1">Cell membrane</location>
        <topology evidence="1">Multi-pass membrane protein</topology>
    </subcellularLocation>
</comment>
<keyword evidence="4" id="KW-1003">Cell membrane</keyword>
<dbReference type="PANTHER" id="PTHR34308">
    <property type="entry name" value="COBALAMIN BIOSYNTHESIS PROTEIN CBIB"/>
    <property type="match status" value="1"/>
</dbReference>
<evidence type="ECO:0000256" key="4">
    <source>
        <dbReference type="ARBA" id="ARBA00022475"/>
    </source>
</evidence>
<accession>A0A447N8C8</accession>
<evidence type="ECO:0000256" key="8">
    <source>
        <dbReference type="ARBA" id="ARBA00023136"/>
    </source>
</evidence>
<proteinExistence type="inferred from homology"/>
<organism evidence="10 11">
    <name type="scientific">Salmonella enterica I</name>
    <dbReference type="NCBI Taxonomy" id="59201"/>
    <lineage>
        <taxon>Bacteria</taxon>
        <taxon>Pseudomonadati</taxon>
        <taxon>Pseudomonadota</taxon>
        <taxon>Gammaproteobacteria</taxon>
        <taxon>Enterobacterales</taxon>
        <taxon>Enterobacteriaceae</taxon>
        <taxon>Salmonella</taxon>
    </lineage>
</organism>
<dbReference type="UniPathway" id="UPA00148"/>
<evidence type="ECO:0000256" key="2">
    <source>
        <dbReference type="ARBA" id="ARBA00004953"/>
    </source>
</evidence>
<evidence type="ECO:0000313" key="10">
    <source>
        <dbReference type="EMBL" id="VDZ99554.1"/>
    </source>
</evidence>
<dbReference type="InterPro" id="IPR004485">
    <property type="entry name" value="Cobalamin_biosynth_CobD/CbiB"/>
</dbReference>
<dbReference type="GO" id="GO:0005886">
    <property type="term" value="C:plasma membrane"/>
    <property type="evidence" value="ECO:0007669"/>
    <property type="project" value="UniProtKB-SubCell"/>
</dbReference>
<evidence type="ECO:0000256" key="1">
    <source>
        <dbReference type="ARBA" id="ARBA00004651"/>
    </source>
</evidence>
<evidence type="ECO:0000256" key="5">
    <source>
        <dbReference type="ARBA" id="ARBA00022573"/>
    </source>
</evidence>
<evidence type="ECO:0000256" key="7">
    <source>
        <dbReference type="ARBA" id="ARBA00022989"/>
    </source>
</evidence>
<protein>
    <submittedName>
        <fullName evidence="10">Cobalamin biosynthesis protein</fullName>
    </submittedName>
</protein>
<dbReference type="GO" id="GO:0009236">
    <property type="term" value="P:cobalamin biosynthetic process"/>
    <property type="evidence" value="ECO:0007669"/>
    <property type="project" value="UniProtKB-UniPathway"/>
</dbReference>
<evidence type="ECO:0000313" key="11">
    <source>
        <dbReference type="Proteomes" id="UP000282086"/>
    </source>
</evidence>
<keyword evidence="5" id="KW-0169">Cobalamin biosynthesis</keyword>
<reference evidence="10 11" key="1">
    <citation type="submission" date="2018-12" db="EMBL/GenBank/DDBJ databases">
        <authorList>
            <consortium name="Pathogen Informatics"/>
        </authorList>
    </citation>
    <scope>NUCLEOTIDE SEQUENCE [LARGE SCALE GENOMIC DNA]</scope>
    <source>
        <strain evidence="10 11">NCTC129</strain>
    </source>
</reference>
<dbReference type="PANTHER" id="PTHR34308:SF1">
    <property type="entry name" value="COBALAMIN BIOSYNTHESIS PROTEIN CBIB"/>
    <property type="match status" value="1"/>
</dbReference>
<keyword evidence="7 9" id="KW-1133">Transmembrane helix</keyword>
<keyword evidence="6 9" id="KW-0812">Transmembrane</keyword>
<dbReference type="EMBL" id="LR134140">
    <property type="protein sequence ID" value="VDZ99554.1"/>
    <property type="molecule type" value="Genomic_DNA"/>
</dbReference>
<dbReference type="Pfam" id="PF03186">
    <property type="entry name" value="CobD_Cbib"/>
    <property type="match status" value="1"/>
</dbReference>
<comment type="pathway">
    <text evidence="2">Cofactor biosynthesis; adenosylcobalamin biosynthesis.</text>
</comment>
<sequence>MTILAWCIAWVLDFIIGDPQHWPHPVRWIGRLITFVQRIVRRYCPGDKALRIGGGVMWVVVVGATWAWHGAYWRWRSGFTPGLAGASKSG</sequence>
<gene>
    <name evidence="10" type="primary">cbiB_1</name>
    <name evidence="10" type="ORF">NCTC129_05870</name>
</gene>
<evidence type="ECO:0000256" key="6">
    <source>
        <dbReference type="ARBA" id="ARBA00022692"/>
    </source>
</evidence>
<dbReference type="Proteomes" id="UP000282086">
    <property type="component" value="Chromosome"/>
</dbReference>
<feature type="transmembrane region" description="Helical" evidence="9">
    <location>
        <begin position="49"/>
        <end position="68"/>
    </location>
</feature>
<comment type="similarity">
    <text evidence="3">Belongs to the CobD/CbiB family.</text>
</comment>